<proteinExistence type="predicted"/>
<keyword evidence="2" id="KW-1185">Reference proteome</keyword>
<name>A0A917ZM37_9GAMM</name>
<comment type="caution">
    <text evidence="1">The sequence shown here is derived from an EMBL/GenBank/DDBJ whole genome shotgun (WGS) entry which is preliminary data.</text>
</comment>
<evidence type="ECO:0000313" key="2">
    <source>
        <dbReference type="Proteomes" id="UP000599578"/>
    </source>
</evidence>
<protein>
    <submittedName>
        <fullName evidence="1">Uncharacterized protein</fullName>
    </submittedName>
</protein>
<dbReference type="Proteomes" id="UP000599578">
    <property type="component" value="Unassembled WGS sequence"/>
</dbReference>
<dbReference type="EMBL" id="BMLT01000010">
    <property type="protein sequence ID" value="GGO86283.1"/>
    <property type="molecule type" value="Genomic_DNA"/>
</dbReference>
<dbReference type="AlphaFoldDB" id="A0A917ZM37"/>
<gene>
    <name evidence="1" type="ORF">GCM10011348_36780</name>
</gene>
<reference evidence="1 2" key="1">
    <citation type="journal article" date="2014" name="Int. J. Syst. Evol. Microbiol.">
        <title>Complete genome sequence of Corynebacterium casei LMG S-19264T (=DSM 44701T), isolated from a smear-ripened cheese.</title>
        <authorList>
            <consortium name="US DOE Joint Genome Institute (JGI-PGF)"/>
            <person name="Walter F."/>
            <person name="Albersmeier A."/>
            <person name="Kalinowski J."/>
            <person name="Ruckert C."/>
        </authorList>
    </citation>
    <scope>NUCLEOTIDE SEQUENCE [LARGE SCALE GENOMIC DNA]</scope>
    <source>
        <strain evidence="1 2">CGMCC 1.7286</strain>
    </source>
</reference>
<accession>A0A917ZM37</accession>
<sequence length="92" mass="10596">MLNRVLNIIHSCTSCSLAEVWFEEDGTDVYLNLNRVATEEDLEQDHYLEYEGQIIEVVRIQVAFCPYCGQKLANGKDVVVPEFHHHNFGGRK</sequence>
<organism evidence="1 2">
    <name type="scientific">Marinobacterium nitratireducens</name>
    <dbReference type="NCBI Taxonomy" id="518897"/>
    <lineage>
        <taxon>Bacteria</taxon>
        <taxon>Pseudomonadati</taxon>
        <taxon>Pseudomonadota</taxon>
        <taxon>Gammaproteobacteria</taxon>
        <taxon>Oceanospirillales</taxon>
        <taxon>Oceanospirillaceae</taxon>
        <taxon>Marinobacterium</taxon>
    </lineage>
</organism>
<evidence type="ECO:0000313" key="1">
    <source>
        <dbReference type="EMBL" id="GGO86283.1"/>
    </source>
</evidence>